<dbReference type="AlphaFoldDB" id="A0A3P7KWY9"/>
<proteinExistence type="predicted"/>
<evidence type="ECO:0000313" key="2">
    <source>
        <dbReference type="EMBL" id="VDN09134.1"/>
    </source>
</evidence>
<protein>
    <submittedName>
        <fullName evidence="2">Uncharacterized protein</fullName>
    </submittedName>
</protein>
<accession>A0A3P7KWY9</accession>
<feature type="compositionally biased region" description="Basic and acidic residues" evidence="1">
    <location>
        <begin position="1"/>
        <end position="11"/>
    </location>
</feature>
<name>A0A3P7KWY9_DIBLA</name>
<organism evidence="2 3">
    <name type="scientific">Dibothriocephalus latus</name>
    <name type="common">Fish tapeworm</name>
    <name type="synonym">Diphyllobothrium latum</name>
    <dbReference type="NCBI Taxonomy" id="60516"/>
    <lineage>
        <taxon>Eukaryota</taxon>
        <taxon>Metazoa</taxon>
        <taxon>Spiralia</taxon>
        <taxon>Lophotrochozoa</taxon>
        <taxon>Platyhelminthes</taxon>
        <taxon>Cestoda</taxon>
        <taxon>Eucestoda</taxon>
        <taxon>Diphyllobothriidea</taxon>
        <taxon>Diphyllobothriidae</taxon>
        <taxon>Dibothriocephalus</taxon>
    </lineage>
</organism>
<dbReference type="Proteomes" id="UP000281553">
    <property type="component" value="Unassembled WGS sequence"/>
</dbReference>
<dbReference type="EMBL" id="UYRU01046464">
    <property type="protein sequence ID" value="VDN09134.1"/>
    <property type="molecule type" value="Genomic_DNA"/>
</dbReference>
<feature type="region of interest" description="Disordered" evidence="1">
    <location>
        <begin position="1"/>
        <end position="27"/>
    </location>
</feature>
<evidence type="ECO:0000256" key="1">
    <source>
        <dbReference type="SAM" id="MobiDB-lite"/>
    </source>
</evidence>
<evidence type="ECO:0000313" key="3">
    <source>
        <dbReference type="Proteomes" id="UP000281553"/>
    </source>
</evidence>
<sequence length="205" mass="23525">MEEMIDKETSKRRNKIQRSSTKVQTENDDIEQLQAMLDIQKLVGRRLQEEADTLRAENELYKSQLDKHAEEQRKTISRQMHFIEQDTSLQADQKATKCFQNELTRLTSDNLTLREQLETTNTHYRKENGSGVINTVNLLSAKGLVRCLEGQEAILIQRLVKGRQDPTASFFVSTHSTTDLCFCNVNCFARFSTPHLCKASPRSSS</sequence>
<gene>
    <name evidence="2" type="ORF">DILT_LOCUS4965</name>
</gene>
<keyword evidence="3" id="KW-1185">Reference proteome</keyword>
<reference evidence="2 3" key="1">
    <citation type="submission" date="2018-11" db="EMBL/GenBank/DDBJ databases">
        <authorList>
            <consortium name="Pathogen Informatics"/>
        </authorList>
    </citation>
    <scope>NUCLEOTIDE SEQUENCE [LARGE SCALE GENOMIC DNA]</scope>
</reference>